<dbReference type="InterPro" id="IPR015421">
    <property type="entry name" value="PyrdxlP-dep_Trfase_major"/>
</dbReference>
<dbReference type="OrthoDB" id="5978656at2759"/>
<dbReference type="PANTHER" id="PTHR43092:SF2">
    <property type="entry name" value="HERCYNYLCYSTEINE SULFOXIDE LYASE"/>
    <property type="match status" value="1"/>
</dbReference>
<dbReference type="Gene3D" id="3.90.1150.10">
    <property type="entry name" value="Aspartate Aminotransferase, domain 1"/>
    <property type="match status" value="1"/>
</dbReference>
<dbReference type="InterPro" id="IPR015422">
    <property type="entry name" value="PyrdxlP-dep_Trfase_small"/>
</dbReference>
<keyword evidence="4" id="KW-1185">Reference proteome</keyword>
<dbReference type="eggNOG" id="KOG1549">
    <property type="taxonomic scope" value="Eukaryota"/>
</dbReference>
<name>W4KB78_HETIT</name>
<dbReference type="AlphaFoldDB" id="W4KB78"/>
<dbReference type="GeneID" id="20675584"/>
<evidence type="ECO:0000259" key="2">
    <source>
        <dbReference type="Pfam" id="PF00266"/>
    </source>
</evidence>
<dbReference type="Pfam" id="PF00266">
    <property type="entry name" value="Aminotran_5"/>
    <property type="match status" value="1"/>
</dbReference>
<dbReference type="InParanoid" id="W4KB78"/>
<keyword evidence="1" id="KW-0663">Pyridoxal phosphate</keyword>
<dbReference type="InterPro" id="IPR015424">
    <property type="entry name" value="PyrdxlP-dep_Trfase"/>
</dbReference>
<accession>W4KB78</accession>
<organism evidence="3 4">
    <name type="scientific">Heterobasidion irregulare (strain TC 32-1)</name>
    <dbReference type="NCBI Taxonomy" id="747525"/>
    <lineage>
        <taxon>Eukaryota</taxon>
        <taxon>Fungi</taxon>
        <taxon>Dikarya</taxon>
        <taxon>Basidiomycota</taxon>
        <taxon>Agaricomycotina</taxon>
        <taxon>Agaricomycetes</taxon>
        <taxon>Russulales</taxon>
        <taxon>Bondarzewiaceae</taxon>
        <taxon>Heterobasidion</taxon>
        <taxon>Heterobasidion annosum species complex</taxon>
    </lineage>
</organism>
<dbReference type="EMBL" id="KI925457">
    <property type="protein sequence ID" value="ETW82979.1"/>
    <property type="molecule type" value="Genomic_DNA"/>
</dbReference>
<dbReference type="FunCoup" id="W4KB78">
    <property type="interactions" value="17"/>
</dbReference>
<dbReference type="KEGG" id="hir:HETIRDRAFT_444532"/>
<evidence type="ECO:0000256" key="1">
    <source>
        <dbReference type="ARBA" id="ARBA00022898"/>
    </source>
</evidence>
<dbReference type="Gene3D" id="3.40.640.10">
    <property type="entry name" value="Type I PLP-dependent aspartate aminotransferase-like (Major domain)"/>
    <property type="match status" value="1"/>
</dbReference>
<feature type="domain" description="Aminotransferase class V" evidence="2">
    <location>
        <begin position="73"/>
        <end position="365"/>
    </location>
</feature>
<gene>
    <name evidence="3" type="ORF">HETIRDRAFT_444532</name>
</gene>
<dbReference type="SUPFAM" id="SSF53383">
    <property type="entry name" value="PLP-dependent transferases"/>
    <property type="match status" value="1"/>
</dbReference>
<reference evidence="3 4" key="1">
    <citation type="journal article" date="2012" name="New Phytol.">
        <title>Insight into trade-off between wood decay and parasitism from the genome of a fungal forest pathogen.</title>
        <authorList>
            <person name="Olson A."/>
            <person name="Aerts A."/>
            <person name="Asiegbu F."/>
            <person name="Belbahri L."/>
            <person name="Bouzid O."/>
            <person name="Broberg A."/>
            <person name="Canback B."/>
            <person name="Coutinho P.M."/>
            <person name="Cullen D."/>
            <person name="Dalman K."/>
            <person name="Deflorio G."/>
            <person name="van Diepen L.T."/>
            <person name="Dunand C."/>
            <person name="Duplessis S."/>
            <person name="Durling M."/>
            <person name="Gonthier P."/>
            <person name="Grimwood J."/>
            <person name="Fossdal C.G."/>
            <person name="Hansson D."/>
            <person name="Henrissat B."/>
            <person name="Hietala A."/>
            <person name="Himmelstrand K."/>
            <person name="Hoffmeister D."/>
            <person name="Hogberg N."/>
            <person name="James T.Y."/>
            <person name="Karlsson M."/>
            <person name="Kohler A."/>
            <person name="Kues U."/>
            <person name="Lee Y.H."/>
            <person name="Lin Y.C."/>
            <person name="Lind M."/>
            <person name="Lindquist E."/>
            <person name="Lombard V."/>
            <person name="Lucas S."/>
            <person name="Lunden K."/>
            <person name="Morin E."/>
            <person name="Murat C."/>
            <person name="Park J."/>
            <person name="Raffaello T."/>
            <person name="Rouze P."/>
            <person name="Salamov A."/>
            <person name="Schmutz J."/>
            <person name="Solheim H."/>
            <person name="Stahlberg J."/>
            <person name="Velez H."/>
            <person name="de Vries R.P."/>
            <person name="Wiebenga A."/>
            <person name="Woodward S."/>
            <person name="Yakovlev I."/>
            <person name="Garbelotto M."/>
            <person name="Martin F."/>
            <person name="Grigoriev I.V."/>
            <person name="Stenlid J."/>
        </authorList>
    </citation>
    <scope>NUCLEOTIDE SEQUENCE [LARGE SCALE GENOMIC DNA]</scope>
    <source>
        <strain evidence="3 4">TC 32-1</strain>
    </source>
</reference>
<dbReference type="InterPro" id="IPR000192">
    <property type="entry name" value="Aminotrans_V_dom"/>
</dbReference>
<proteinExistence type="predicted"/>
<protein>
    <recommendedName>
        <fullName evidence="2">Aminotransferase class V domain-containing protein</fullName>
    </recommendedName>
</protein>
<dbReference type="Proteomes" id="UP000030671">
    <property type="component" value="Unassembled WGS sequence"/>
</dbReference>
<evidence type="ECO:0000313" key="3">
    <source>
        <dbReference type="EMBL" id="ETW82979.1"/>
    </source>
</evidence>
<dbReference type="PANTHER" id="PTHR43092">
    <property type="entry name" value="L-CYSTEINE DESULFHYDRASE"/>
    <property type="match status" value="1"/>
</dbReference>
<dbReference type="STRING" id="747525.W4KB78"/>
<evidence type="ECO:0000313" key="4">
    <source>
        <dbReference type="Proteomes" id="UP000030671"/>
    </source>
</evidence>
<sequence>MSAVDASVVERLETYSGTPPPFGHAMHKYFGFDPKYVNLNHGSYGSLPLPVAAYCEKIGRQIEASPDRFMRVELASYMRPLRARIAKLVGAERDEIVLVPNASHGVSTVLWNIEWHEQDILVGTSTTYNAVERNIRYLGDIPPHPRVREFQLNWPLTHSAIVDAFRAHIQALKATQNYDGSGPKPKIVAVIDGIVSNPGVAYPWKELTKICHEEGVWSVVDAAHCIGQEVDINLSEVKPDFWVSNCHKWLYAKRGCAVLYVPKRNQHIIKSAFPTPHAYVSPTDPQGGPEAPNFIEQFGWTGTRDYAPYLSVDEALNFREWLGGERKINEYCHSLALEGGKRLAEVMGTRVLDETGELTLNMTNVELPLSANVPNDGAVNVYFQKKLLVEWNTYAAHFFHNGKWYLRASAQIWNEISDFDYLGKAFKSVCAELEASYANGPGLKN</sequence>
<dbReference type="HOGENOM" id="CLU_003433_3_0_1"/>
<dbReference type="RefSeq" id="XP_009545271.1">
    <property type="nucleotide sequence ID" value="XM_009546976.1"/>
</dbReference>